<feature type="binding site" evidence="6">
    <location>
        <begin position="410"/>
        <end position="415"/>
    </location>
    <ligand>
        <name>ATP</name>
        <dbReference type="ChEBI" id="CHEBI:30616"/>
    </ligand>
</feature>
<dbReference type="InterPro" id="IPR032387">
    <property type="entry name" value="ACAS_N"/>
</dbReference>
<dbReference type="PANTHER" id="PTHR24095:SF14">
    <property type="entry name" value="ACETYL-COENZYME A SYNTHETASE 1"/>
    <property type="match status" value="1"/>
</dbReference>
<dbReference type="CDD" id="cd05966">
    <property type="entry name" value="ACS"/>
    <property type="match status" value="1"/>
</dbReference>
<feature type="binding site" evidence="6">
    <location>
        <position position="536"/>
    </location>
    <ligand>
        <name>Mg(2+)</name>
        <dbReference type="ChEBI" id="CHEBI:18420"/>
    </ligand>
</feature>
<feature type="binding site" evidence="6">
    <location>
        <position position="522"/>
    </location>
    <ligand>
        <name>CoA</name>
        <dbReference type="ChEBI" id="CHEBI:57287"/>
    </ligand>
</feature>
<dbReference type="EMBL" id="QNSB01000010">
    <property type="protein sequence ID" value="RBP69864.1"/>
    <property type="molecule type" value="Genomic_DNA"/>
</dbReference>
<keyword evidence="3 6" id="KW-0547">Nucleotide-binding</keyword>
<feature type="binding site" evidence="6">
    <location>
        <position position="499"/>
    </location>
    <ligand>
        <name>ATP</name>
        <dbReference type="ChEBI" id="CHEBI:30616"/>
    </ligand>
</feature>
<protein>
    <recommendedName>
        <fullName evidence="6">Acetyl-coenzyme A synthetase</fullName>
        <shortName evidence="6">AcCoA synthetase</shortName>
        <shortName evidence="6">Acs</shortName>
        <ecNumber evidence="6">6.2.1.1</ecNumber>
    </recommendedName>
    <alternativeName>
        <fullName evidence="6">Acetate--CoA ligase</fullName>
    </alternativeName>
    <alternativeName>
        <fullName evidence="6">Acyl-activating enzyme</fullName>
    </alternativeName>
</protein>
<evidence type="ECO:0000256" key="4">
    <source>
        <dbReference type="ARBA" id="ARBA00022840"/>
    </source>
</evidence>
<comment type="caution">
    <text evidence="10">The sequence shown here is derived from an EMBL/GenBank/DDBJ whole genome shotgun (WGS) entry which is preliminary data.</text>
</comment>
<dbReference type="InterPro" id="IPR045851">
    <property type="entry name" value="AMP-bd_C_sf"/>
</dbReference>
<proteinExistence type="inferred from homology"/>
<comment type="function">
    <text evidence="6">Catalyzes the conversion of acetate into acetyl-CoA (AcCoA), an essential intermediate at the junction of anabolic and catabolic pathways. AcsA undergoes a two-step reaction. In the first half reaction, AcsA combines acetate with ATP to form acetyl-adenylate (AcAMP) intermediate. In the second half reaction, it can then transfer the acetyl group from AcAMP to the sulfhydryl group of CoA, forming the product AcCoA.</text>
</comment>
<dbReference type="Proteomes" id="UP000253509">
    <property type="component" value="Unassembled WGS sequence"/>
</dbReference>
<keyword evidence="6" id="KW-0479">Metal-binding</keyword>
<evidence type="ECO:0000313" key="11">
    <source>
        <dbReference type="Proteomes" id="UP000253509"/>
    </source>
</evidence>
<feature type="domain" description="AMP-binding enzyme C-terminal" evidence="8">
    <location>
        <begin position="530"/>
        <end position="608"/>
    </location>
</feature>
<evidence type="ECO:0000259" key="8">
    <source>
        <dbReference type="Pfam" id="PF13193"/>
    </source>
</evidence>
<dbReference type="AlphaFoldDB" id="A0A366IH75"/>
<dbReference type="GO" id="GO:0046872">
    <property type="term" value="F:metal ion binding"/>
    <property type="evidence" value="ECO:0007669"/>
    <property type="project" value="UniProtKB-KW"/>
</dbReference>
<dbReference type="Pfam" id="PF00501">
    <property type="entry name" value="AMP-binding"/>
    <property type="match status" value="1"/>
</dbReference>
<keyword evidence="6" id="KW-0460">Magnesium</keyword>
<keyword evidence="5 6" id="KW-0007">Acetylation</keyword>
<dbReference type="Pfam" id="PF13193">
    <property type="entry name" value="AMP-binding_C"/>
    <property type="match status" value="1"/>
</dbReference>
<comment type="cofactor">
    <cofactor evidence="6">
        <name>Mg(2+)</name>
        <dbReference type="ChEBI" id="CHEBI:18420"/>
    </cofactor>
</comment>
<dbReference type="EC" id="6.2.1.1" evidence="6"/>
<feature type="modified residue" description="N6-acetyllysine" evidence="6">
    <location>
        <position position="608"/>
    </location>
</feature>
<comment type="PTM">
    <text evidence="6">Acetylated. Deacetylation by the SIR2-homolog deacetylase activates the enzyme.</text>
</comment>
<dbReference type="SUPFAM" id="SSF56801">
    <property type="entry name" value="Acetyl-CoA synthetase-like"/>
    <property type="match status" value="1"/>
</dbReference>
<dbReference type="GO" id="GO:0003987">
    <property type="term" value="F:acetate-CoA ligase activity"/>
    <property type="evidence" value="ECO:0007669"/>
    <property type="project" value="UniProtKB-UniRule"/>
</dbReference>
<comment type="caution">
    <text evidence="6">Lacks conserved residue(s) required for the propagation of feature annotation.</text>
</comment>
<dbReference type="GO" id="GO:0005524">
    <property type="term" value="F:ATP binding"/>
    <property type="evidence" value="ECO:0007669"/>
    <property type="project" value="UniProtKB-KW"/>
</dbReference>
<dbReference type="PROSITE" id="PS00455">
    <property type="entry name" value="AMP_BINDING"/>
    <property type="match status" value="1"/>
</dbReference>
<dbReference type="HAMAP" id="MF_01123">
    <property type="entry name" value="Ac_CoA_synth"/>
    <property type="match status" value="1"/>
</dbReference>
<reference evidence="10 11" key="1">
    <citation type="submission" date="2018-06" db="EMBL/GenBank/DDBJ databases">
        <title>Freshwater and sediment microbial communities from various areas in North America, analyzing microbe dynamics in response to fracking.</title>
        <authorList>
            <person name="Lamendella R."/>
        </authorList>
    </citation>
    <scope>NUCLEOTIDE SEQUENCE [LARGE SCALE GENOMIC DNA]</scope>
    <source>
        <strain evidence="10 11">3b_TX</strain>
    </source>
</reference>
<dbReference type="InterPro" id="IPR000873">
    <property type="entry name" value="AMP-dep_synth/lig_dom"/>
</dbReference>
<comment type="catalytic activity">
    <reaction evidence="6">
        <text>acetate + ATP + CoA = acetyl-CoA + AMP + diphosphate</text>
        <dbReference type="Rhea" id="RHEA:23176"/>
        <dbReference type="ChEBI" id="CHEBI:30089"/>
        <dbReference type="ChEBI" id="CHEBI:30616"/>
        <dbReference type="ChEBI" id="CHEBI:33019"/>
        <dbReference type="ChEBI" id="CHEBI:57287"/>
        <dbReference type="ChEBI" id="CHEBI:57288"/>
        <dbReference type="ChEBI" id="CHEBI:456215"/>
        <dbReference type="EC" id="6.2.1.1"/>
    </reaction>
</comment>
<feature type="binding site" evidence="6">
    <location>
        <begin position="190"/>
        <end position="193"/>
    </location>
    <ligand>
        <name>CoA</name>
        <dbReference type="ChEBI" id="CHEBI:57287"/>
    </ligand>
</feature>
<dbReference type="GO" id="GO:0005829">
    <property type="term" value="C:cytosol"/>
    <property type="evidence" value="ECO:0007669"/>
    <property type="project" value="TreeGrafter"/>
</dbReference>
<gene>
    <name evidence="6" type="primary">acsA</name>
    <name evidence="10" type="ORF">DFO65_11020</name>
</gene>
<dbReference type="NCBIfam" id="NF001208">
    <property type="entry name" value="PRK00174.1"/>
    <property type="match status" value="1"/>
</dbReference>
<feature type="binding site" evidence="6">
    <location>
        <position position="525"/>
    </location>
    <ligand>
        <name>ATP</name>
        <dbReference type="ChEBI" id="CHEBI:30616"/>
    </ligand>
</feature>
<evidence type="ECO:0000256" key="5">
    <source>
        <dbReference type="ARBA" id="ARBA00022990"/>
    </source>
</evidence>
<comment type="similarity">
    <text evidence="1 6">Belongs to the ATP-dependent AMP-binding enzyme family.</text>
</comment>
<organism evidence="10 11">
    <name type="scientific">Brevibacterium celere</name>
    <dbReference type="NCBI Taxonomy" id="225845"/>
    <lineage>
        <taxon>Bacteria</taxon>
        <taxon>Bacillati</taxon>
        <taxon>Actinomycetota</taxon>
        <taxon>Actinomycetes</taxon>
        <taxon>Micrococcales</taxon>
        <taxon>Brevibacteriaceae</taxon>
        <taxon>Brevibacterium</taxon>
    </lineage>
</organism>
<evidence type="ECO:0000256" key="3">
    <source>
        <dbReference type="ARBA" id="ARBA00022741"/>
    </source>
</evidence>
<evidence type="ECO:0000259" key="9">
    <source>
        <dbReference type="Pfam" id="PF16177"/>
    </source>
</evidence>
<keyword evidence="11" id="KW-1185">Reference proteome</keyword>
<feature type="binding site" evidence="6">
    <location>
        <position position="514"/>
    </location>
    <ligand>
        <name>ATP</name>
        <dbReference type="ChEBI" id="CHEBI:30616"/>
    </ligand>
</feature>
<keyword evidence="4 6" id="KW-0067">ATP-binding</keyword>
<sequence>MTDSTSGPAETFAPPQEFAAAANVKADEYERADADYLSFWAEQARELVDWNEDFGEVLDWSNPPFANWFVGGKLNVAYNCLDRHVRAGNGDRVAINFEGEPGDSRTYTYAELLAEVSKAANTLTDLGVRSGDRVAIYLPMIPEAIISMLACARLGAPHSVVFGGFSADALRSRIIDAEARVVITADGSYRRGKPTSLKPAVDEALSHGDTPVETVLVVRRTGQDVEMTDGRDQWWHDTVDAASPEHECEFFDSEHPLYILYTSGTTGKPKGILHTSGGYLTQVLYSMKSVFDIKPETDVFWCTADVGWVTGHSYVAYGPLGIGATEIVYEGTPDTPHQGRWWEIVEKYKATILYAAPTAIRTFMKWGEEIPAKHDLSSLRLLGSVGEPINPEAWRWYHRVIGGERCPVVDTWWQTETGAHMIAPLPGVMSTKPGSSQRPIPGISVDVVDETGENPAGPEGGLLVIRQPWPSMLRGIWKDPERFKETYWSRFESTYFAGDGAKRDEDGDIWFLGRVDDVMNVSGHRLSTAEIESALVAHPSVAEAAVVGAADDTSGQAVIAFVIVGNGVENTPETAEELRQHVGKEIGPIAKPKKVHIVSELPKTRSGKIMRRLLKDVAEHRAVGDATTLADSSVMQLIEETVAKS</sequence>
<evidence type="ECO:0000256" key="6">
    <source>
        <dbReference type="HAMAP-Rule" id="MF_01123"/>
    </source>
</evidence>
<keyword evidence="2 6" id="KW-0436">Ligase</keyword>
<feature type="binding site" evidence="6">
    <location>
        <position position="538"/>
    </location>
    <ligand>
        <name>Mg(2+)</name>
        <dbReference type="ChEBI" id="CHEBI:18420"/>
    </ligand>
</feature>
<dbReference type="GO" id="GO:0016208">
    <property type="term" value="F:AMP binding"/>
    <property type="evidence" value="ECO:0007669"/>
    <property type="project" value="InterPro"/>
</dbReference>
<dbReference type="PANTHER" id="PTHR24095">
    <property type="entry name" value="ACETYL-COENZYME A SYNTHETASE"/>
    <property type="match status" value="1"/>
</dbReference>
<feature type="domain" description="AMP-dependent synthetase/ligase" evidence="7">
    <location>
        <begin position="87"/>
        <end position="477"/>
    </location>
</feature>
<name>A0A366IH75_9MICO</name>
<dbReference type="RefSeq" id="WP_113904951.1">
    <property type="nucleotide sequence ID" value="NZ_QNSB01000010.1"/>
</dbReference>
<feature type="domain" description="Acetyl-coenzyme A synthetase N-terminal" evidence="9">
    <location>
        <begin position="27"/>
        <end position="80"/>
    </location>
</feature>
<evidence type="ECO:0000259" key="7">
    <source>
        <dbReference type="Pfam" id="PF00501"/>
    </source>
</evidence>
<dbReference type="InterPro" id="IPR011904">
    <property type="entry name" value="Ac_CoA_lig"/>
</dbReference>
<feature type="binding site" evidence="6">
    <location>
        <begin position="386"/>
        <end position="388"/>
    </location>
    <ligand>
        <name>ATP</name>
        <dbReference type="ChEBI" id="CHEBI:30616"/>
    </ligand>
</feature>
<feature type="binding site" evidence="6">
    <location>
        <position position="541"/>
    </location>
    <ligand>
        <name>Mg(2+)</name>
        <dbReference type="ChEBI" id="CHEBI:18420"/>
    </ligand>
</feature>
<dbReference type="InterPro" id="IPR020845">
    <property type="entry name" value="AMP-binding_CS"/>
</dbReference>
<dbReference type="InterPro" id="IPR025110">
    <property type="entry name" value="AMP-bd_C"/>
</dbReference>
<dbReference type="Gene3D" id="3.40.50.12780">
    <property type="entry name" value="N-terminal domain of ligase-like"/>
    <property type="match status" value="1"/>
</dbReference>
<dbReference type="FunFam" id="3.40.50.12780:FF:000001">
    <property type="entry name" value="Acetyl-coenzyme A synthetase"/>
    <property type="match status" value="1"/>
</dbReference>
<evidence type="ECO:0000313" key="10">
    <source>
        <dbReference type="EMBL" id="RBP69864.1"/>
    </source>
</evidence>
<accession>A0A366IH75</accession>
<dbReference type="Pfam" id="PF16177">
    <property type="entry name" value="ACAS_N"/>
    <property type="match status" value="1"/>
</dbReference>
<evidence type="ECO:0000256" key="1">
    <source>
        <dbReference type="ARBA" id="ARBA00006432"/>
    </source>
</evidence>
<feature type="binding site" evidence="6">
    <location>
        <position position="310"/>
    </location>
    <ligand>
        <name>CoA</name>
        <dbReference type="ChEBI" id="CHEBI:57287"/>
    </ligand>
</feature>
<dbReference type="InterPro" id="IPR042099">
    <property type="entry name" value="ANL_N_sf"/>
</dbReference>
<dbReference type="NCBIfam" id="TIGR02188">
    <property type="entry name" value="Ac_CoA_lig_AcsA"/>
    <property type="match status" value="1"/>
</dbReference>
<evidence type="ECO:0000256" key="2">
    <source>
        <dbReference type="ARBA" id="ARBA00022598"/>
    </source>
</evidence>
<dbReference type="Gene3D" id="3.30.300.30">
    <property type="match status" value="1"/>
</dbReference>
<dbReference type="GO" id="GO:0019427">
    <property type="term" value="P:acetyl-CoA biosynthetic process from acetate"/>
    <property type="evidence" value="ECO:0007669"/>
    <property type="project" value="UniProtKB-UniRule"/>
</dbReference>